<proteinExistence type="predicted"/>
<dbReference type="PANTHER" id="PTHR46910">
    <property type="entry name" value="TRANSCRIPTION FACTOR PDR1"/>
    <property type="match status" value="1"/>
</dbReference>
<keyword evidence="3" id="KW-1133">Transmembrane helix</keyword>
<dbReference type="CDD" id="cd12148">
    <property type="entry name" value="fungal_TF_MHR"/>
    <property type="match status" value="1"/>
</dbReference>
<dbReference type="GO" id="GO:0006351">
    <property type="term" value="P:DNA-templated transcription"/>
    <property type="evidence" value="ECO:0007669"/>
    <property type="project" value="InterPro"/>
</dbReference>
<keyword evidence="3" id="KW-0472">Membrane</keyword>
<protein>
    <submittedName>
        <fullName evidence="5">C6 transcription factor</fullName>
    </submittedName>
</protein>
<dbReference type="Proteomes" id="UP000536711">
    <property type="component" value="Unassembled WGS sequence"/>
</dbReference>
<reference evidence="5 6" key="1">
    <citation type="submission" date="2020-01" db="EMBL/GenBank/DDBJ databases">
        <title>Identification and distribution of gene clusters putatively required for synthesis of sphingolipid metabolism inhibitors in phylogenetically diverse species of the filamentous fungus Fusarium.</title>
        <authorList>
            <person name="Kim H.-S."/>
            <person name="Busman M."/>
            <person name="Brown D.W."/>
            <person name="Divon H."/>
            <person name="Uhlig S."/>
            <person name="Proctor R.H."/>
        </authorList>
    </citation>
    <scope>NUCLEOTIDE SEQUENCE [LARGE SCALE GENOMIC DNA]</scope>
    <source>
        <strain evidence="5 6">NRRL 13308</strain>
    </source>
</reference>
<evidence type="ECO:0000259" key="4">
    <source>
        <dbReference type="SMART" id="SM00906"/>
    </source>
</evidence>
<keyword evidence="3" id="KW-0812">Transmembrane</keyword>
<comment type="caution">
    <text evidence="5">The sequence shown here is derived from an EMBL/GenBank/DDBJ whole genome shotgun (WGS) entry which is preliminary data.</text>
</comment>
<feature type="transmembrane region" description="Helical" evidence="3">
    <location>
        <begin position="190"/>
        <end position="212"/>
    </location>
</feature>
<organism evidence="5 6">
    <name type="scientific">Fusarium acutatum</name>
    <dbReference type="NCBI Taxonomy" id="78861"/>
    <lineage>
        <taxon>Eukaryota</taxon>
        <taxon>Fungi</taxon>
        <taxon>Dikarya</taxon>
        <taxon>Ascomycota</taxon>
        <taxon>Pezizomycotina</taxon>
        <taxon>Sordariomycetes</taxon>
        <taxon>Hypocreomycetidae</taxon>
        <taxon>Hypocreales</taxon>
        <taxon>Nectriaceae</taxon>
        <taxon>Fusarium</taxon>
        <taxon>Fusarium fujikuroi species complex</taxon>
    </lineage>
</organism>
<dbReference type="SMART" id="SM00906">
    <property type="entry name" value="Fungal_trans"/>
    <property type="match status" value="1"/>
</dbReference>
<evidence type="ECO:0000256" key="2">
    <source>
        <dbReference type="SAM" id="MobiDB-lite"/>
    </source>
</evidence>
<dbReference type="GO" id="GO:0003677">
    <property type="term" value="F:DNA binding"/>
    <property type="evidence" value="ECO:0007669"/>
    <property type="project" value="InterPro"/>
</dbReference>
<feature type="region of interest" description="Disordered" evidence="2">
    <location>
        <begin position="1"/>
        <end position="93"/>
    </location>
</feature>
<name>A0A8H4NCP2_9HYPO</name>
<dbReference type="GO" id="GO:0008270">
    <property type="term" value="F:zinc ion binding"/>
    <property type="evidence" value="ECO:0007669"/>
    <property type="project" value="InterPro"/>
</dbReference>
<evidence type="ECO:0000256" key="3">
    <source>
        <dbReference type="SAM" id="Phobius"/>
    </source>
</evidence>
<sequence length="760" mass="84875">MHVADAVGTKAEASVECEPALLDEGPQRIAKSSSHLRRAKLRQRHQSGRSSDTLRTAPSSQQPSLGCDNTSPEDCEEENLPESAESPSSLDYGKSESAMGFARKIYRLGSQTIDEHQCSAIPDGGCGTRTPVIRTSEQRLPISTILGGRFPKQTDVNSLLEDYFESVHWFSLVIYEPRFRKRLESVKDGYAYPVEMPFLTLLSIILCMAAWYRSKKSDQEGGEEWRRWSDELLRIVESRLVHIMDQHSIAAVQTLILLGSHHVYHGRPNLSFALLGATIKISHAMGLHRNLARGSVDDVEERKRAWWTIYTWDRFASISYGRPLSINDEDCNVGMPAEFVENPFFKAESIEQGLVGVQYSPYQTQLTTLYLLASPALKTIFGSLSALSAGQHFDAEYGSLVNDVTQKLLAWRRDLPSFLSLDLNRDYLPSTTEWGIRAHQLQSLSLQLTFDNVMIVLYRPFLARQIETLSNQTPCSVTEIGSPLAQTSVQHLPSEIRNPVSQSGQSPRFEPNASSEYWWSAAVRTARITELQHLTQLATDSHLVAFMAMNLFHAAIVLTLVALSDPLSDPAQAVKRTITRVFRLQELLGQRSALASQSSVVLKNLIFLLLRREGEAMLGPSPLKSGVIKNHMEHPLRDHTNCSPIPTEHTLRLPLEAALNTDQGTKKTAGSNLSITQRLNESLASVQQIIPPFYDDSIDPNSIYVQRNEASQQGAVPQPQQTWFPLGGLHQPTESPEHHGNVADYGANGLFWLWDSTWMG</sequence>
<dbReference type="EMBL" id="JAADJF010000390">
    <property type="protein sequence ID" value="KAF4418991.1"/>
    <property type="molecule type" value="Genomic_DNA"/>
</dbReference>
<feature type="domain" description="Xylanolytic transcriptional activator regulatory" evidence="4">
    <location>
        <begin position="271"/>
        <end position="342"/>
    </location>
</feature>
<keyword evidence="6" id="KW-1185">Reference proteome</keyword>
<dbReference type="PANTHER" id="PTHR46910:SF8">
    <property type="entry name" value="ZN(II)2CYS6 TRANSCRIPTION FACTOR (EUROFUNG)"/>
    <property type="match status" value="1"/>
</dbReference>
<dbReference type="GO" id="GO:0003700">
    <property type="term" value="F:DNA-binding transcription factor activity"/>
    <property type="evidence" value="ECO:0007669"/>
    <property type="project" value="InterPro"/>
</dbReference>
<feature type="compositionally biased region" description="Acidic residues" evidence="2">
    <location>
        <begin position="71"/>
        <end position="80"/>
    </location>
</feature>
<accession>A0A8H4NCP2</accession>
<evidence type="ECO:0000313" key="5">
    <source>
        <dbReference type="EMBL" id="KAF4418991.1"/>
    </source>
</evidence>
<feature type="compositionally biased region" description="Polar residues" evidence="2">
    <location>
        <begin position="48"/>
        <end position="70"/>
    </location>
</feature>
<dbReference type="AlphaFoldDB" id="A0A8H4NCP2"/>
<evidence type="ECO:0000256" key="1">
    <source>
        <dbReference type="ARBA" id="ARBA00023242"/>
    </source>
</evidence>
<dbReference type="OrthoDB" id="3266505at2759"/>
<keyword evidence="1" id="KW-0539">Nucleus</keyword>
<feature type="compositionally biased region" description="Basic residues" evidence="2">
    <location>
        <begin position="34"/>
        <end position="47"/>
    </location>
</feature>
<dbReference type="InterPro" id="IPR050987">
    <property type="entry name" value="AtrR-like"/>
</dbReference>
<gene>
    <name evidence="5" type="ORF">FACUT_11621</name>
</gene>
<dbReference type="InterPro" id="IPR007219">
    <property type="entry name" value="XnlR_reg_dom"/>
</dbReference>
<dbReference type="Pfam" id="PF04082">
    <property type="entry name" value="Fungal_trans"/>
    <property type="match status" value="1"/>
</dbReference>
<evidence type="ECO:0000313" key="6">
    <source>
        <dbReference type="Proteomes" id="UP000536711"/>
    </source>
</evidence>